<evidence type="ECO:0000313" key="2">
    <source>
        <dbReference type="Proteomes" id="UP000054988"/>
    </source>
</evidence>
<gene>
    <name evidence="1" type="ORF">WG66_1618</name>
</gene>
<dbReference type="AlphaFoldDB" id="A0A0W0GB91"/>
<sequence>MLSQELIDLIIDELSCDKKALINVSSVSRSWVPRSRNHLFRTLHLLPVSRREAPRYLATGTMEYHTQEFIDLCSHPHSTISNAGPTHIKMTLSFYDRTRSLYTLPGYTVPAFGRLLSWLSERREGERGLTETNAHRLFWNVRHLTLLCIGSGESIEMLERVLLLSPFPRVTQLTLIDQSFRSRQSFSDVMSSFASLKHLAIDAEAFCLFPVFEHSSIDISFPLSLTHIEVPMPRTFLEVLRSCSTLHNLTTVIRCPNVESECIAINQFLESSAAVRERRLKHCKLVLRSSEYSMPPGVIYELSRFINFNKVQSWMIDTDRDAFVGGDIAMMPNVTTLVLHNFGNWNENFLQMATELDGVLSVQFPSLRVVKIPLYMVFERSILQRSGWDKVKKRVRKGSEAHRAMNEEAEKFRSFLPKCKEKGLLKMFVTPR</sequence>
<evidence type="ECO:0000313" key="1">
    <source>
        <dbReference type="EMBL" id="KTB45803.1"/>
    </source>
</evidence>
<dbReference type="EMBL" id="LATX01000607">
    <property type="protein sequence ID" value="KTB45803.1"/>
    <property type="molecule type" value="Genomic_DNA"/>
</dbReference>
<dbReference type="Proteomes" id="UP000054988">
    <property type="component" value="Unassembled WGS sequence"/>
</dbReference>
<name>A0A0W0GB91_MONRR</name>
<evidence type="ECO:0008006" key="3">
    <source>
        <dbReference type="Google" id="ProtNLM"/>
    </source>
</evidence>
<organism evidence="1 2">
    <name type="scientific">Moniliophthora roreri</name>
    <name type="common">Frosty pod rot fungus</name>
    <name type="synonym">Monilia roreri</name>
    <dbReference type="NCBI Taxonomy" id="221103"/>
    <lineage>
        <taxon>Eukaryota</taxon>
        <taxon>Fungi</taxon>
        <taxon>Dikarya</taxon>
        <taxon>Basidiomycota</taxon>
        <taxon>Agaricomycotina</taxon>
        <taxon>Agaricomycetes</taxon>
        <taxon>Agaricomycetidae</taxon>
        <taxon>Agaricales</taxon>
        <taxon>Marasmiineae</taxon>
        <taxon>Marasmiaceae</taxon>
        <taxon>Moniliophthora</taxon>
    </lineage>
</organism>
<accession>A0A0W0GB91</accession>
<reference evidence="1 2" key="1">
    <citation type="submission" date="2015-12" db="EMBL/GenBank/DDBJ databases">
        <title>Draft genome sequence of Moniliophthora roreri, the causal agent of frosty pod rot of cacao.</title>
        <authorList>
            <person name="Aime M.C."/>
            <person name="Diaz-Valderrama J.R."/>
            <person name="Kijpornyongpan T."/>
            <person name="Phillips-Mora W."/>
        </authorList>
    </citation>
    <scope>NUCLEOTIDE SEQUENCE [LARGE SCALE GENOMIC DNA]</scope>
    <source>
        <strain evidence="1 2">MCA 2952</strain>
    </source>
</reference>
<proteinExistence type="predicted"/>
<protein>
    <recommendedName>
        <fullName evidence="3">F-box domain-containing protein</fullName>
    </recommendedName>
</protein>
<comment type="caution">
    <text evidence="1">The sequence shown here is derived from an EMBL/GenBank/DDBJ whole genome shotgun (WGS) entry which is preliminary data.</text>
</comment>